<proteinExistence type="predicted"/>
<evidence type="ECO:0000313" key="2">
    <source>
        <dbReference type="Proteomes" id="UP000186583"/>
    </source>
</evidence>
<protein>
    <submittedName>
        <fullName evidence="1">Uncharacterized protein</fullName>
    </submittedName>
</protein>
<dbReference type="PANTHER" id="PTHR35605">
    <property type="entry name" value="ECP2 EFFECTOR PROTEIN DOMAIN-CONTAINING PROTEIN-RELATED"/>
    <property type="match status" value="1"/>
</dbReference>
<reference evidence="1 2" key="1">
    <citation type="submission" date="2016-11" db="EMBL/GenBank/DDBJ databases">
        <title>Draft Genome Assembly of Colletotrichum chlorophyti a pathogen of herbaceous plants.</title>
        <authorList>
            <person name="Gan P."/>
            <person name="Narusaka M."/>
            <person name="Tsushima A."/>
            <person name="Narusaka Y."/>
            <person name="Takano Y."/>
            <person name="Shirasu K."/>
        </authorList>
    </citation>
    <scope>NUCLEOTIDE SEQUENCE [LARGE SCALE GENOMIC DNA]</scope>
    <source>
        <strain evidence="1 2">NTL11</strain>
    </source>
</reference>
<name>A0A1Q8RXL6_9PEZI</name>
<keyword evidence="2" id="KW-1185">Reference proteome</keyword>
<organism evidence="1 2">
    <name type="scientific">Colletotrichum chlorophyti</name>
    <dbReference type="NCBI Taxonomy" id="708187"/>
    <lineage>
        <taxon>Eukaryota</taxon>
        <taxon>Fungi</taxon>
        <taxon>Dikarya</taxon>
        <taxon>Ascomycota</taxon>
        <taxon>Pezizomycotina</taxon>
        <taxon>Sordariomycetes</taxon>
        <taxon>Hypocreomycetidae</taxon>
        <taxon>Glomerellales</taxon>
        <taxon>Glomerellaceae</taxon>
        <taxon>Colletotrichum</taxon>
    </lineage>
</organism>
<dbReference type="PANTHER" id="PTHR35605:SF1">
    <property type="entry name" value="ECP2 EFFECTOR PROTEIN DOMAIN-CONTAINING PROTEIN-RELATED"/>
    <property type="match status" value="1"/>
</dbReference>
<gene>
    <name evidence="1" type="ORF">CCHL11_06601</name>
</gene>
<dbReference type="OrthoDB" id="3552888at2759"/>
<dbReference type="EMBL" id="MPGH01000061">
    <property type="protein sequence ID" value="OLN91623.1"/>
    <property type="molecule type" value="Genomic_DNA"/>
</dbReference>
<dbReference type="AlphaFoldDB" id="A0A1Q8RXL6"/>
<comment type="caution">
    <text evidence="1">The sequence shown here is derived from an EMBL/GenBank/DDBJ whole genome shotgun (WGS) entry which is preliminary data.</text>
</comment>
<sequence>MTLHCVAPISGYSVFVPEWEIQLPGGTNVSLNGTVEEIFGELSNSDPILTRGLSAKFADEPREEPSFQGLKRSYSDFSGAPIVCNTYYPGNAFRLWQGIRYLYGITGRPYSSAGPSSCGRVSCSWRTAIWWCNDVVRQSTTPKRLRSFSAIANGALRILNYCRETKNPYQVSGQVFHRDGWDVIVTEDSLNC</sequence>
<dbReference type="STRING" id="708187.A0A1Q8RXL6"/>
<accession>A0A1Q8RXL6</accession>
<evidence type="ECO:0000313" key="1">
    <source>
        <dbReference type="EMBL" id="OLN91623.1"/>
    </source>
</evidence>
<dbReference type="Proteomes" id="UP000186583">
    <property type="component" value="Unassembled WGS sequence"/>
</dbReference>